<dbReference type="GeneID" id="78570245"/>
<keyword evidence="1" id="KW-0732">Signal</keyword>
<dbReference type="Proteomes" id="UP000254235">
    <property type="component" value="Unassembled WGS sequence"/>
</dbReference>
<evidence type="ECO:0000313" key="3">
    <source>
        <dbReference type="Proteomes" id="UP000254235"/>
    </source>
</evidence>
<dbReference type="AlphaFoldDB" id="A0A379EZ41"/>
<dbReference type="Gene3D" id="3.80.10.10">
    <property type="entry name" value="Ribonuclease Inhibitor"/>
    <property type="match status" value="2"/>
</dbReference>
<accession>A0A379EZ41</accession>
<proteinExistence type="predicted"/>
<dbReference type="OrthoDB" id="1058315at2"/>
<gene>
    <name evidence="2" type="ORF">NCTC13043_00513</name>
</gene>
<evidence type="ECO:0000256" key="1">
    <source>
        <dbReference type="SAM" id="SignalP"/>
    </source>
</evidence>
<feature type="signal peptide" evidence="1">
    <location>
        <begin position="1"/>
        <end position="19"/>
    </location>
</feature>
<dbReference type="InterPro" id="IPR053139">
    <property type="entry name" value="Surface_bspA-like"/>
</dbReference>
<dbReference type="InterPro" id="IPR026906">
    <property type="entry name" value="LRR_5"/>
</dbReference>
<reference evidence="2 3" key="1">
    <citation type="submission" date="2018-06" db="EMBL/GenBank/DDBJ databases">
        <authorList>
            <consortium name="Pathogen Informatics"/>
            <person name="Doyle S."/>
        </authorList>
    </citation>
    <scope>NUCLEOTIDE SEQUENCE [LARGE SCALE GENOMIC DNA]</scope>
    <source>
        <strain evidence="2 3">NCTC13043</strain>
    </source>
</reference>
<dbReference type="SUPFAM" id="SSF52058">
    <property type="entry name" value="L domain-like"/>
    <property type="match status" value="2"/>
</dbReference>
<dbReference type="Pfam" id="PF13306">
    <property type="entry name" value="LRR_5"/>
    <property type="match status" value="3"/>
</dbReference>
<dbReference type="Gene3D" id="3.40.50.12480">
    <property type="match status" value="1"/>
</dbReference>
<evidence type="ECO:0000313" key="2">
    <source>
        <dbReference type="EMBL" id="SUC11657.1"/>
    </source>
</evidence>
<protein>
    <recommendedName>
        <fullName evidence="4">Bacterial surface protein 26-residue repeat</fullName>
    </recommendedName>
</protein>
<evidence type="ECO:0008006" key="4">
    <source>
        <dbReference type="Google" id="ProtNLM"/>
    </source>
</evidence>
<dbReference type="RefSeq" id="WP_115082907.1">
    <property type="nucleotide sequence ID" value="NZ_UGTP01000001.1"/>
</dbReference>
<feature type="chain" id="PRO_5017012374" description="Bacterial surface protein 26-residue repeat" evidence="1">
    <location>
        <begin position="20"/>
        <end position="546"/>
    </location>
</feature>
<organism evidence="2 3">
    <name type="scientific">Prevotella pallens</name>
    <dbReference type="NCBI Taxonomy" id="60133"/>
    <lineage>
        <taxon>Bacteria</taxon>
        <taxon>Pseudomonadati</taxon>
        <taxon>Bacteroidota</taxon>
        <taxon>Bacteroidia</taxon>
        <taxon>Bacteroidales</taxon>
        <taxon>Prevotellaceae</taxon>
        <taxon>Prevotella</taxon>
    </lineage>
</organism>
<dbReference type="PANTHER" id="PTHR45661">
    <property type="entry name" value="SURFACE ANTIGEN"/>
    <property type="match status" value="1"/>
</dbReference>
<dbReference type="EMBL" id="UGTP01000001">
    <property type="protein sequence ID" value="SUC11657.1"/>
    <property type="molecule type" value="Genomic_DNA"/>
</dbReference>
<name>A0A379EZ41_9BACT</name>
<dbReference type="PANTHER" id="PTHR45661:SF3">
    <property type="entry name" value="IG-LIKE DOMAIN-CONTAINING PROTEIN"/>
    <property type="match status" value="1"/>
</dbReference>
<sequence>MKKALLFTLLSLFALISYGQEITIDVTKPGTLSSLIGDKKYNISNLIIKGSLNGDDIITLRDMAGITKGGSPSKGRLSNLDLSETSIVSGGNSYMYDYGSYEQYYTKQDTLNTYSFYNCPALEIITLPKTLKAVEKMVFSVCPNLKAINVPNENTFLKSVNGVLFSLADSKLLRYPSAYSGGDYTIPNDVKIIGYEAFADCLNLNSVDIPNSVTTIEGVAFTFCKKISLIEIPASVTSISASAFNYCTRLENINVADDNSYYKSVDGVLFNKSMTEILRYPLYKKGAYEIPQTVIVVGEYAFHLSTGLTEVVLPSTLKDIKKCGFFNCSKLTELYLPSKVETIGNSAFGSCANLSKIVMSNGITSLGNWCFAGCKSLENIELPTTLTTFGEGSFSDCPKLTAISIPEGTTIIPASFCANNKLLVRVSLPSTVTNIGDYAFYSCKAMRNLYCYSDNPPICGIYPFYGVDKSKCTLYVPETSIEKYKTDNVFKEFTSFCGIPTNINVTTEKTKPIAIYKLDGQIAPANYSGIVIEVMPNGVIRKTFIK</sequence>
<dbReference type="InterPro" id="IPR032675">
    <property type="entry name" value="LRR_dom_sf"/>
</dbReference>